<reference evidence="1 2" key="2">
    <citation type="journal article" date="2022" name="Mol. Ecol. Resour.">
        <title>The genomes of chicory, endive, great burdock and yacon provide insights into Asteraceae paleo-polyploidization history and plant inulin production.</title>
        <authorList>
            <person name="Fan W."/>
            <person name="Wang S."/>
            <person name="Wang H."/>
            <person name="Wang A."/>
            <person name="Jiang F."/>
            <person name="Liu H."/>
            <person name="Zhao H."/>
            <person name="Xu D."/>
            <person name="Zhang Y."/>
        </authorList>
    </citation>
    <scope>NUCLEOTIDE SEQUENCE [LARGE SCALE GENOMIC DNA]</scope>
    <source>
        <strain evidence="2">cv. Punajuju</strain>
        <tissue evidence="1">Leaves</tissue>
    </source>
</reference>
<evidence type="ECO:0000313" key="1">
    <source>
        <dbReference type="EMBL" id="KAI3781085.1"/>
    </source>
</evidence>
<evidence type="ECO:0000313" key="2">
    <source>
        <dbReference type="Proteomes" id="UP001055811"/>
    </source>
</evidence>
<proteinExistence type="predicted"/>
<sequence>MKLICNCKPKSISATVASALQSLLQFHHQCHPKPLHSTLPDTLIHEFTASCYRRDLPTAMKALTSMQKHQIWADSVTYSELIKCCLASGAIQEAKIVHKHIFSDGYQPKTFLINTLINMYVKFNLLDEARELFDQMPERNVVSWTTMIAAFSNAKMNDNAMEFLILMLRDNIRPNMFTYSSVLRACNGLHTLKQIHCSITKAGLDSD</sequence>
<dbReference type="EMBL" id="CM042010">
    <property type="protein sequence ID" value="KAI3781085.1"/>
    <property type="molecule type" value="Genomic_DNA"/>
</dbReference>
<comment type="caution">
    <text evidence="1">The sequence shown here is derived from an EMBL/GenBank/DDBJ whole genome shotgun (WGS) entry which is preliminary data.</text>
</comment>
<dbReference type="Proteomes" id="UP001055811">
    <property type="component" value="Linkage Group LG02"/>
</dbReference>
<reference evidence="2" key="1">
    <citation type="journal article" date="2022" name="Mol. Ecol. Resour.">
        <title>The genomes of chicory, endive, great burdock and yacon provide insights into Asteraceae palaeo-polyploidization history and plant inulin production.</title>
        <authorList>
            <person name="Fan W."/>
            <person name="Wang S."/>
            <person name="Wang H."/>
            <person name="Wang A."/>
            <person name="Jiang F."/>
            <person name="Liu H."/>
            <person name="Zhao H."/>
            <person name="Xu D."/>
            <person name="Zhang Y."/>
        </authorList>
    </citation>
    <scope>NUCLEOTIDE SEQUENCE [LARGE SCALE GENOMIC DNA]</scope>
    <source>
        <strain evidence="2">cv. Punajuju</strain>
    </source>
</reference>
<gene>
    <name evidence="1" type="ORF">L2E82_11084</name>
</gene>
<protein>
    <submittedName>
        <fullName evidence="1">Uncharacterized protein</fullName>
    </submittedName>
</protein>
<name>A0ACB9GDH0_CICIN</name>
<organism evidence="1 2">
    <name type="scientific">Cichorium intybus</name>
    <name type="common">Chicory</name>
    <dbReference type="NCBI Taxonomy" id="13427"/>
    <lineage>
        <taxon>Eukaryota</taxon>
        <taxon>Viridiplantae</taxon>
        <taxon>Streptophyta</taxon>
        <taxon>Embryophyta</taxon>
        <taxon>Tracheophyta</taxon>
        <taxon>Spermatophyta</taxon>
        <taxon>Magnoliopsida</taxon>
        <taxon>eudicotyledons</taxon>
        <taxon>Gunneridae</taxon>
        <taxon>Pentapetalae</taxon>
        <taxon>asterids</taxon>
        <taxon>campanulids</taxon>
        <taxon>Asterales</taxon>
        <taxon>Asteraceae</taxon>
        <taxon>Cichorioideae</taxon>
        <taxon>Cichorieae</taxon>
        <taxon>Cichoriinae</taxon>
        <taxon>Cichorium</taxon>
    </lineage>
</organism>
<accession>A0ACB9GDH0</accession>
<keyword evidence="2" id="KW-1185">Reference proteome</keyword>